<sequence length="57" mass="6500">MITVLKEIKQLLEEILAELKKPTAVTVDSEKFSNSLNPNDLTEMAARLNRMSNLLRQ</sequence>
<reference evidence="1 2" key="1">
    <citation type="submission" date="2019-11" db="EMBL/GenBank/DDBJ databases">
        <title>Streptococcus uberis isolated from clinical mastitis cases on a southeastern Queensland dairy.</title>
        <authorList>
            <person name="Workentine M.L."/>
            <person name="Price R."/>
            <person name="Olchowy T."/>
        </authorList>
    </citation>
    <scope>NUCLEOTIDE SEQUENCE [LARGE SCALE GENOMIC DNA]</scope>
    <source>
        <strain evidence="1 2">OLC4459-A17</strain>
    </source>
</reference>
<dbReference type="EMBL" id="WLXI01000044">
    <property type="protein sequence ID" value="MTD01893.1"/>
    <property type="molecule type" value="Genomic_DNA"/>
</dbReference>
<protein>
    <submittedName>
        <fullName evidence="1">Uncharacterized protein</fullName>
    </submittedName>
</protein>
<organism evidence="1 2">
    <name type="scientific">Streptococcus uberis</name>
    <dbReference type="NCBI Taxonomy" id="1349"/>
    <lineage>
        <taxon>Bacteria</taxon>
        <taxon>Bacillati</taxon>
        <taxon>Bacillota</taxon>
        <taxon>Bacilli</taxon>
        <taxon>Lactobacillales</taxon>
        <taxon>Streptococcaceae</taxon>
        <taxon>Streptococcus</taxon>
    </lineage>
</organism>
<comment type="caution">
    <text evidence="1">The sequence shown here is derived from an EMBL/GenBank/DDBJ whole genome shotgun (WGS) entry which is preliminary data.</text>
</comment>
<name>A0A6L6G932_STRUB</name>
<evidence type="ECO:0000313" key="1">
    <source>
        <dbReference type="EMBL" id="MTD01893.1"/>
    </source>
</evidence>
<dbReference type="Proteomes" id="UP000483839">
    <property type="component" value="Unassembled WGS sequence"/>
</dbReference>
<proteinExistence type="predicted"/>
<evidence type="ECO:0000313" key="2">
    <source>
        <dbReference type="Proteomes" id="UP000483839"/>
    </source>
</evidence>
<dbReference type="AlphaFoldDB" id="A0A6L6G932"/>
<dbReference type="RefSeq" id="WP_154617573.1">
    <property type="nucleotide sequence ID" value="NZ_WLXE01000010.1"/>
</dbReference>
<accession>A0A6L6G932</accession>
<gene>
    <name evidence="1" type="ORF">GKS16_06380</name>
</gene>